<keyword evidence="2" id="KW-0472">Membrane</keyword>
<keyword evidence="2" id="KW-0812">Transmembrane</keyword>
<dbReference type="RefSeq" id="WP_073496626.1">
    <property type="nucleotide sequence ID" value="NZ_FRBI01000005.1"/>
</dbReference>
<keyword evidence="2" id="KW-1133">Transmembrane helix</keyword>
<dbReference type="OrthoDB" id="3868051at2"/>
<feature type="compositionally biased region" description="Low complexity" evidence="1">
    <location>
        <begin position="227"/>
        <end position="238"/>
    </location>
</feature>
<evidence type="ECO:0000256" key="2">
    <source>
        <dbReference type="SAM" id="Phobius"/>
    </source>
</evidence>
<feature type="transmembrane region" description="Helical" evidence="2">
    <location>
        <begin position="159"/>
        <end position="181"/>
    </location>
</feature>
<evidence type="ECO:0000313" key="4">
    <source>
        <dbReference type="Proteomes" id="UP000184111"/>
    </source>
</evidence>
<dbReference type="EMBL" id="FRBI01000005">
    <property type="protein sequence ID" value="SHL66558.1"/>
    <property type="molecule type" value="Genomic_DNA"/>
</dbReference>
<keyword evidence="4" id="KW-1185">Reference proteome</keyword>
<feature type="transmembrane region" description="Helical" evidence="2">
    <location>
        <begin position="113"/>
        <end position="139"/>
    </location>
</feature>
<accession>A0A1M7CH17</accession>
<protein>
    <recommendedName>
        <fullName evidence="5">Transmembrane protein</fullName>
    </recommendedName>
</protein>
<evidence type="ECO:0000313" key="3">
    <source>
        <dbReference type="EMBL" id="SHL66558.1"/>
    </source>
</evidence>
<name>A0A1M7CH17_9ACTN</name>
<organism evidence="3 4">
    <name type="scientific">Actinacidiphila paucisporea</name>
    <dbReference type="NCBI Taxonomy" id="310782"/>
    <lineage>
        <taxon>Bacteria</taxon>
        <taxon>Bacillati</taxon>
        <taxon>Actinomycetota</taxon>
        <taxon>Actinomycetes</taxon>
        <taxon>Kitasatosporales</taxon>
        <taxon>Streptomycetaceae</taxon>
        <taxon>Actinacidiphila</taxon>
    </lineage>
</organism>
<sequence length="287" mass="29692">MTTAPHLLNEDRPDFEHVLDEALRIVLDDEGPQGPGLPDGAAGGGLPLNAEQLRTLALAAAERISAQAAAEYDAYRTLRAETREAVREAARSRDSRAFGYAAMGVADGAGSGAGLAAVIAVLTPLLAGAAALIFLLIGYSMAAVHPQPAIASPLRTAGWFFAAVAAAAILLGGIGLLLTALRDGSGAIHDSPDGMPPEVLRAREAWHQALLERGLLPFLEDALSDTAAPAAPAQAPSAPRMPRLGYSRPDFSSPQDPRPTAPRFSSPDFSSPDFGSPDFGGPDHAPE</sequence>
<evidence type="ECO:0008006" key="5">
    <source>
        <dbReference type="Google" id="ProtNLM"/>
    </source>
</evidence>
<gene>
    <name evidence="3" type="ORF">SAMN05216499_105238</name>
</gene>
<dbReference type="STRING" id="310782.SAMN05216499_105238"/>
<evidence type="ECO:0000256" key="1">
    <source>
        <dbReference type="SAM" id="MobiDB-lite"/>
    </source>
</evidence>
<dbReference type="AlphaFoldDB" id="A0A1M7CH17"/>
<dbReference type="Proteomes" id="UP000184111">
    <property type="component" value="Unassembled WGS sequence"/>
</dbReference>
<feature type="compositionally biased region" description="Low complexity" evidence="1">
    <location>
        <begin position="264"/>
        <end position="287"/>
    </location>
</feature>
<feature type="region of interest" description="Disordered" evidence="1">
    <location>
        <begin position="227"/>
        <end position="287"/>
    </location>
</feature>
<proteinExistence type="predicted"/>
<reference evidence="3 4" key="1">
    <citation type="submission" date="2016-11" db="EMBL/GenBank/DDBJ databases">
        <authorList>
            <person name="Jaros S."/>
            <person name="Januszkiewicz K."/>
            <person name="Wedrychowicz H."/>
        </authorList>
    </citation>
    <scope>NUCLEOTIDE SEQUENCE [LARGE SCALE GENOMIC DNA]</scope>
    <source>
        <strain evidence="3 4">CGMCC 4.2025</strain>
    </source>
</reference>